<comment type="caution">
    <text evidence="2">The sequence shown here is derived from an EMBL/GenBank/DDBJ whole genome shotgun (WGS) entry which is preliminary data.</text>
</comment>
<evidence type="ECO:0000313" key="2">
    <source>
        <dbReference type="EMBL" id="MBB6558478.1"/>
    </source>
</evidence>
<evidence type="ECO:0008006" key="4">
    <source>
        <dbReference type="Google" id="ProtNLM"/>
    </source>
</evidence>
<dbReference type="RefSeq" id="WP_260420105.1">
    <property type="nucleotide sequence ID" value="NZ_JACHLK010000002.1"/>
</dbReference>
<feature type="signal peptide" evidence="1">
    <location>
        <begin position="1"/>
        <end position="34"/>
    </location>
</feature>
<proteinExistence type="predicted"/>
<dbReference type="Proteomes" id="UP000575083">
    <property type="component" value="Unassembled WGS sequence"/>
</dbReference>
<evidence type="ECO:0000256" key="1">
    <source>
        <dbReference type="SAM" id="SignalP"/>
    </source>
</evidence>
<reference evidence="2 3" key="1">
    <citation type="submission" date="2020-08" db="EMBL/GenBank/DDBJ databases">
        <title>Functional genomics of gut bacteria from endangered species of beetles.</title>
        <authorList>
            <person name="Carlos-Shanley C."/>
        </authorList>
    </citation>
    <scope>NUCLEOTIDE SEQUENCE [LARGE SCALE GENOMIC DNA]</scope>
    <source>
        <strain evidence="2 3">S00198</strain>
    </source>
</reference>
<protein>
    <recommendedName>
        <fullName evidence="4">UrcA family protein</fullName>
    </recommendedName>
</protein>
<evidence type="ECO:0000313" key="3">
    <source>
        <dbReference type="Proteomes" id="UP000575083"/>
    </source>
</evidence>
<sequence length="129" mass="13765">MHEPWIPSMRPMSLLAAIALVAGVLAASPSQVLAQGDEASLQRGAVADMTPQQRYNTAIREAGGGMKVALEECRAQAGAERRSCEAQARARYQADMAAAKEFLRNPNARPVNVTGGPIRSTESTYVVKP</sequence>
<name>A0A7X0U804_9BURK</name>
<gene>
    <name evidence="2" type="ORF">HNP48_001142</name>
</gene>
<feature type="chain" id="PRO_5031214002" description="UrcA family protein" evidence="1">
    <location>
        <begin position="35"/>
        <end position="129"/>
    </location>
</feature>
<dbReference type="AlphaFoldDB" id="A0A7X0U804"/>
<organism evidence="2 3">
    <name type="scientific">Acidovorax soli</name>
    <dbReference type="NCBI Taxonomy" id="592050"/>
    <lineage>
        <taxon>Bacteria</taxon>
        <taxon>Pseudomonadati</taxon>
        <taxon>Pseudomonadota</taxon>
        <taxon>Betaproteobacteria</taxon>
        <taxon>Burkholderiales</taxon>
        <taxon>Comamonadaceae</taxon>
        <taxon>Acidovorax</taxon>
    </lineage>
</organism>
<keyword evidence="3" id="KW-1185">Reference proteome</keyword>
<dbReference type="EMBL" id="JACHLK010000002">
    <property type="protein sequence ID" value="MBB6558478.1"/>
    <property type="molecule type" value="Genomic_DNA"/>
</dbReference>
<accession>A0A7X0U804</accession>
<keyword evidence="1" id="KW-0732">Signal</keyword>